<proteinExistence type="predicted"/>
<evidence type="ECO:0000313" key="2">
    <source>
        <dbReference type="Proteomes" id="UP000682802"/>
    </source>
</evidence>
<dbReference type="Proteomes" id="UP000682802">
    <property type="component" value="Chromosome 2"/>
</dbReference>
<accession>A0ABX8H1J0</accession>
<name>A0ABX8H1J0_9BACT</name>
<dbReference type="RefSeq" id="WP_144076432.1">
    <property type="nucleotide sequence ID" value="NZ_CP076129.1"/>
</dbReference>
<gene>
    <name evidence="1" type="ORF">KM029_18985</name>
</gene>
<evidence type="ECO:0008006" key="3">
    <source>
        <dbReference type="Google" id="ProtNLM"/>
    </source>
</evidence>
<evidence type="ECO:0000313" key="1">
    <source>
        <dbReference type="EMBL" id="QWG09766.1"/>
    </source>
</evidence>
<dbReference type="EMBL" id="CP076129">
    <property type="protein sequence ID" value="QWG09766.1"/>
    <property type="molecule type" value="Genomic_DNA"/>
</dbReference>
<reference evidence="1 2" key="1">
    <citation type="submission" date="2021-05" db="EMBL/GenBank/DDBJ databases">
        <title>Comparative genomic studies on the polysaccharide-degrading batcterial strains of the Flammeovirga genus.</title>
        <authorList>
            <person name="Zewei F."/>
            <person name="Zheng Z."/>
            <person name="Yu L."/>
            <person name="Ruyue G."/>
            <person name="Yanhong M."/>
            <person name="Yuanyuan C."/>
            <person name="Jingyan G."/>
            <person name="Wenjun H."/>
        </authorList>
    </citation>
    <scope>NUCLEOTIDE SEQUENCE [LARGE SCALE GENOMIC DNA]</scope>
    <source>
        <strain evidence="1 2">YS10</strain>
    </source>
</reference>
<keyword evidence="2" id="KW-1185">Reference proteome</keyword>
<protein>
    <recommendedName>
        <fullName evidence="3">Lipocalin-like domain-containing protein</fullName>
    </recommendedName>
</protein>
<organism evidence="1 2">
    <name type="scientific">Flammeovirga kamogawensis</name>
    <dbReference type="NCBI Taxonomy" id="373891"/>
    <lineage>
        <taxon>Bacteria</taxon>
        <taxon>Pseudomonadati</taxon>
        <taxon>Bacteroidota</taxon>
        <taxon>Cytophagia</taxon>
        <taxon>Cytophagales</taxon>
        <taxon>Flammeovirgaceae</taxon>
        <taxon>Flammeovirga</taxon>
    </lineage>
</organism>
<sequence length="159" mass="18289">MRRLLFYIFCILTFNSCIELDKTPNIEGTWELLSATTIRNDSSIIQNLDNKRMIKIINQNHFAFLNHDNNNGKDTTAHFVAGGGAYSLIGNQYKESLEYCNFRDWEGHNFTFSVSIKGDTLIQEGIEEIEELGIEQKIIEKYTRVKVGRKGNIYATPLM</sequence>